<accession>A0A432WMF1</accession>
<dbReference type="CDD" id="cd08474">
    <property type="entry name" value="PBP2_CrgA_like_5"/>
    <property type="match status" value="1"/>
</dbReference>
<keyword evidence="2" id="KW-0805">Transcription regulation</keyword>
<dbReference type="InterPro" id="IPR000847">
    <property type="entry name" value="LysR_HTH_N"/>
</dbReference>
<name>A0A432WMF1_9GAMM</name>
<keyword evidence="7" id="KW-1185">Reference proteome</keyword>
<dbReference type="InterPro" id="IPR036388">
    <property type="entry name" value="WH-like_DNA-bd_sf"/>
</dbReference>
<dbReference type="AlphaFoldDB" id="A0A432WMF1"/>
<dbReference type="Gene3D" id="3.40.190.290">
    <property type="match status" value="1"/>
</dbReference>
<evidence type="ECO:0000256" key="4">
    <source>
        <dbReference type="ARBA" id="ARBA00023163"/>
    </source>
</evidence>
<dbReference type="FunFam" id="1.10.10.10:FF:000001">
    <property type="entry name" value="LysR family transcriptional regulator"/>
    <property type="match status" value="1"/>
</dbReference>
<dbReference type="PROSITE" id="PS50931">
    <property type="entry name" value="HTH_LYSR"/>
    <property type="match status" value="1"/>
</dbReference>
<dbReference type="GO" id="GO:0043565">
    <property type="term" value="F:sequence-specific DNA binding"/>
    <property type="evidence" value="ECO:0007669"/>
    <property type="project" value="TreeGrafter"/>
</dbReference>
<dbReference type="SUPFAM" id="SSF53850">
    <property type="entry name" value="Periplasmic binding protein-like II"/>
    <property type="match status" value="1"/>
</dbReference>
<comment type="caution">
    <text evidence="6">The sequence shown here is derived from an EMBL/GenBank/DDBJ whole genome shotgun (WGS) entry which is preliminary data.</text>
</comment>
<keyword evidence="3" id="KW-0238">DNA-binding</keyword>
<dbReference type="GO" id="GO:0003700">
    <property type="term" value="F:DNA-binding transcription factor activity"/>
    <property type="evidence" value="ECO:0007669"/>
    <property type="project" value="InterPro"/>
</dbReference>
<dbReference type="Pfam" id="PF00126">
    <property type="entry name" value="HTH_1"/>
    <property type="match status" value="1"/>
</dbReference>
<dbReference type="Proteomes" id="UP000287823">
    <property type="component" value="Unassembled WGS sequence"/>
</dbReference>
<evidence type="ECO:0000259" key="5">
    <source>
        <dbReference type="PROSITE" id="PS50931"/>
    </source>
</evidence>
<proteinExistence type="inferred from homology"/>
<evidence type="ECO:0000313" key="7">
    <source>
        <dbReference type="Proteomes" id="UP000287823"/>
    </source>
</evidence>
<comment type="similarity">
    <text evidence="1">Belongs to the LysR transcriptional regulatory family.</text>
</comment>
<dbReference type="InterPro" id="IPR058163">
    <property type="entry name" value="LysR-type_TF_proteobact-type"/>
</dbReference>
<dbReference type="EMBL" id="PIPO01000001">
    <property type="protein sequence ID" value="RUO34869.1"/>
    <property type="molecule type" value="Genomic_DNA"/>
</dbReference>
<feature type="domain" description="HTH lysR-type" evidence="5">
    <location>
        <begin position="4"/>
        <end position="61"/>
    </location>
</feature>
<dbReference type="Pfam" id="PF03466">
    <property type="entry name" value="LysR_substrate"/>
    <property type="match status" value="1"/>
</dbReference>
<protein>
    <submittedName>
        <fullName evidence="6">LysR family transcriptional regulator</fullName>
    </submittedName>
</protein>
<organism evidence="6 7">
    <name type="scientific">Aliidiomarina soli</name>
    <dbReference type="NCBI Taxonomy" id="1928574"/>
    <lineage>
        <taxon>Bacteria</taxon>
        <taxon>Pseudomonadati</taxon>
        <taxon>Pseudomonadota</taxon>
        <taxon>Gammaproteobacteria</taxon>
        <taxon>Alteromonadales</taxon>
        <taxon>Idiomarinaceae</taxon>
        <taxon>Aliidiomarina</taxon>
    </lineage>
</organism>
<evidence type="ECO:0000256" key="2">
    <source>
        <dbReference type="ARBA" id="ARBA00023015"/>
    </source>
</evidence>
<evidence type="ECO:0000256" key="1">
    <source>
        <dbReference type="ARBA" id="ARBA00009437"/>
    </source>
</evidence>
<dbReference type="InterPro" id="IPR036390">
    <property type="entry name" value="WH_DNA-bd_sf"/>
</dbReference>
<dbReference type="SUPFAM" id="SSF46785">
    <property type="entry name" value="Winged helix' DNA-binding domain"/>
    <property type="match status" value="1"/>
</dbReference>
<dbReference type="PANTHER" id="PTHR30537:SF1">
    <property type="entry name" value="HTH-TYPE TRANSCRIPTIONAL REGULATOR PGRR"/>
    <property type="match status" value="1"/>
</dbReference>
<dbReference type="GO" id="GO:0006351">
    <property type="term" value="P:DNA-templated transcription"/>
    <property type="evidence" value="ECO:0007669"/>
    <property type="project" value="TreeGrafter"/>
</dbReference>
<dbReference type="PANTHER" id="PTHR30537">
    <property type="entry name" value="HTH-TYPE TRANSCRIPTIONAL REGULATOR"/>
    <property type="match status" value="1"/>
</dbReference>
<gene>
    <name evidence="6" type="ORF">CWE14_02400</name>
</gene>
<sequence>MRPDLFRELAMFEVIATERSFTRAARRMGITQSALSQSLKRLENELGFRLLHRTTRSTSPTEAGARVLAKLSPALKEIATEVGQLSDDQSEPVGTVKVTAGKHAADTILWPALVPLMRENPGIEVEVCVQDDYVDIVASRFDAGIRLGERLEKDMVAVPVGPRMRIAVVASPGYLTLHGTPTKPSDISQHQCISFRNGSGELSPWTFEQNKHEITVKPGRGPVFNDGDLMVAAATEGFGLLYIIEDLVDLQLSSGALVRVLQDWSEPFTGYHLYFATRHQHTRAFRKFVEALKYHSP</sequence>
<dbReference type="InterPro" id="IPR005119">
    <property type="entry name" value="LysR_subst-bd"/>
</dbReference>
<dbReference type="Gene3D" id="1.10.10.10">
    <property type="entry name" value="Winged helix-like DNA-binding domain superfamily/Winged helix DNA-binding domain"/>
    <property type="match status" value="1"/>
</dbReference>
<reference evidence="6 7" key="1">
    <citation type="journal article" date="2011" name="Front. Microbiol.">
        <title>Genomic signatures of strain selection and enhancement in Bacillus atrophaeus var. globigii, a historical biowarfare simulant.</title>
        <authorList>
            <person name="Gibbons H.S."/>
            <person name="Broomall S.M."/>
            <person name="McNew L.A."/>
            <person name="Daligault H."/>
            <person name="Chapman C."/>
            <person name="Bruce D."/>
            <person name="Karavis M."/>
            <person name="Krepps M."/>
            <person name="McGregor P.A."/>
            <person name="Hong C."/>
            <person name="Park K.H."/>
            <person name="Akmal A."/>
            <person name="Feldman A."/>
            <person name="Lin J.S."/>
            <person name="Chang W.E."/>
            <person name="Higgs B.W."/>
            <person name="Demirev P."/>
            <person name="Lindquist J."/>
            <person name="Liem A."/>
            <person name="Fochler E."/>
            <person name="Read T.D."/>
            <person name="Tapia R."/>
            <person name="Johnson S."/>
            <person name="Bishop-Lilly K.A."/>
            <person name="Detter C."/>
            <person name="Han C."/>
            <person name="Sozhamannan S."/>
            <person name="Rosenzweig C.N."/>
            <person name="Skowronski E.W."/>
        </authorList>
    </citation>
    <scope>NUCLEOTIDE SEQUENCE [LARGE SCALE GENOMIC DNA]</scope>
    <source>
        <strain evidence="6 7">Y4G10-17</strain>
    </source>
</reference>
<evidence type="ECO:0000313" key="6">
    <source>
        <dbReference type="EMBL" id="RUO34869.1"/>
    </source>
</evidence>
<dbReference type="RefSeq" id="WP_126797906.1">
    <property type="nucleotide sequence ID" value="NZ_PIPO01000001.1"/>
</dbReference>
<keyword evidence="4" id="KW-0804">Transcription</keyword>
<evidence type="ECO:0000256" key="3">
    <source>
        <dbReference type="ARBA" id="ARBA00023125"/>
    </source>
</evidence>
<dbReference type="PRINTS" id="PR00039">
    <property type="entry name" value="HTHLYSR"/>
</dbReference>